<dbReference type="AlphaFoldDB" id="A0A1V8ZYA6"/>
<gene>
    <name evidence="1" type="ORF">B1813_18990</name>
</gene>
<dbReference type="RefSeq" id="WP_081194197.1">
    <property type="nucleotide sequence ID" value="NZ_MWIH01000008.1"/>
</dbReference>
<dbReference type="Proteomes" id="UP000192591">
    <property type="component" value="Unassembled WGS sequence"/>
</dbReference>
<protein>
    <recommendedName>
        <fullName evidence="3">HK97 gp10 family phage protein</fullName>
    </recommendedName>
</protein>
<proteinExistence type="predicted"/>
<dbReference type="EMBL" id="MWIH01000008">
    <property type="protein sequence ID" value="OQO89927.1"/>
    <property type="molecule type" value="Genomic_DNA"/>
</dbReference>
<evidence type="ECO:0008006" key="3">
    <source>
        <dbReference type="Google" id="ProtNLM"/>
    </source>
</evidence>
<sequence length="120" mass="13264">MRLDIDGARELADDLDDVPKELRDKVRQVVSKGALNIKNDMQREAQSAGDTRHFARAHGYDMLSDTEAEIGPELGRVQGPLGLLYTGTSRHGPVLSVNGPADREEPRFELALIRVVEDTL</sequence>
<evidence type="ECO:0000313" key="1">
    <source>
        <dbReference type="EMBL" id="OQO89927.1"/>
    </source>
</evidence>
<accession>A0A1V8ZYA6</accession>
<reference evidence="1 2" key="1">
    <citation type="submission" date="2017-02" db="EMBL/GenBank/DDBJ databases">
        <title>Draft genome of Saccharomonospora sp. 154.</title>
        <authorList>
            <person name="Alonso-Carmona G.S."/>
            <person name="De La Haba R."/>
            <person name="Vera-Gargallo B."/>
            <person name="Sandoval-Trujillo A.H."/>
            <person name="Ramirez-Duran N."/>
            <person name="Ventosa A."/>
        </authorList>
    </citation>
    <scope>NUCLEOTIDE SEQUENCE [LARGE SCALE GENOMIC DNA]</scope>
    <source>
        <strain evidence="1 2">LRS4.154</strain>
    </source>
</reference>
<organism evidence="1 2">
    <name type="scientific">Saccharomonospora piscinae</name>
    <dbReference type="NCBI Taxonomy" id="687388"/>
    <lineage>
        <taxon>Bacteria</taxon>
        <taxon>Bacillati</taxon>
        <taxon>Actinomycetota</taxon>
        <taxon>Actinomycetes</taxon>
        <taxon>Pseudonocardiales</taxon>
        <taxon>Pseudonocardiaceae</taxon>
        <taxon>Saccharomonospora</taxon>
    </lineage>
</organism>
<evidence type="ECO:0000313" key="2">
    <source>
        <dbReference type="Proteomes" id="UP000192591"/>
    </source>
</evidence>
<keyword evidence="2" id="KW-1185">Reference proteome</keyword>
<name>A0A1V8ZYA6_SACPI</name>
<dbReference type="STRING" id="1962155.B1813_18990"/>
<comment type="caution">
    <text evidence="1">The sequence shown here is derived from an EMBL/GenBank/DDBJ whole genome shotgun (WGS) entry which is preliminary data.</text>
</comment>